<dbReference type="EMBL" id="CM043029">
    <property type="protein sequence ID" value="KAI4585414.1"/>
    <property type="molecule type" value="Genomic_DNA"/>
</dbReference>
<proteinExistence type="predicted"/>
<comment type="caution">
    <text evidence="1">The sequence shown here is derived from an EMBL/GenBank/DDBJ whole genome shotgun (WGS) entry which is preliminary data.</text>
</comment>
<evidence type="ECO:0000313" key="1">
    <source>
        <dbReference type="EMBL" id="KAI4585414.1"/>
    </source>
</evidence>
<sequence length="123" mass="13433">MDNSVWSGDPGPRTQALWGPWELPPFPTDPLLPDPVAMCRWDCSEDPPASLPRDGACRTDQAGPPLPAPPASRGLFPALEALWVGTWRRCLALQQPSRTMRPPEDERHSPTEEEDCGLGPAAL</sequence>
<reference evidence="1" key="1">
    <citation type="submission" date="2022-03" db="EMBL/GenBank/DDBJ databases">
        <title>Genomic analyses of argali, domestic sheep and their hybrids provide insights into chromosomal evolution, heterosis and genetic basis of agronomic traits.</title>
        <authorList>
            <person name="Li M."/>
        </authorList>
    </citation>
    <scope>NUCLEOTIDE SEQUENCE</scope>
    <source>
        <strain evidence="1">F1 hybrid</strain>
    </source>
</reference>
<organism evidence="1 2">
    <name type="scientific">Ovis ammon polii x Ovis aries</name>
    <dbReference type="NCBI Taxonomy" id="2918886"/>
    <lineage>
        <taxon>Eukaryota</taxon>
        <taxon>Metazoa</taxon>
        <taxon>Chordata</taxon>
        <taxon>Craniata</taxon>
        <taxon>Vertebrata</taxon>
        <taxon>Euteleostomi</taxon>
        <taxon>Mammalia</taxon>
        <taxon>Eutheria</taxon>
        <taxon>Laurasiatheria</taxon>
        <taxon>Artiodactyla</taxon>
        <taxon>Ruminantia</taxon>
        <taxon>Pecora</taxon>
        <taxon>Bovidae</taxon>
        <taxon>Caprinae</taxon>
        <taxon>Ovis</taxon>
    </lineage>
</organism>
<keyword evidence="2" id="KW-1185">Reference proteome</keyword>
<accession>A0ACB9V766</accession>
<evidence type="ECO:0000313" key="2">
    <source>
        <dbReference type="Proteomes" id="UP001057279"/>
    </source>
</evidence>
<protein>
    <submittedName>
        <fullName evidence="1">Uncharacterized protein</fullName>
    </submittedName>
</protein>
<gene>
    <name evidence="1" type="ORF">MJG53_005648</name>
</gene>
<name>A0ACB9V766_9CETA</name>
<dbReference type="Proteomes" id="UP001057279">
    <property type="component" value="Linkage Group LG04"/>
</dbReference>